<protein>
    <submittedName>
        <fullName evidence="1">Uncharacterized protein</fullName>
    </submittedName>
</protein>
<dbReference type="Proteomes" id="UP000836387">
    <property type="component" value="Unassembled WGS sequence"/>
</dbReference>
<dbReference type="EMBL" id="CADEHS020000453">
    <property type="protein sequence ID" value="CAG9951967.1"/>
    <property type="molecule type" value="Genomic_DNA"/>
</dbReference>
<comment type="caution">
    <text evidence="1">The sequence shown here is derived from an EMBL/GenBank/DDBJ whole genome shotgun (WGS) entry which is preliminary data.</text>
</comment>
<name>A0ACA9UHK2_BIOOC</name>
<gene>
    <name evidence="1" type="ORF">CRV2_00021186</name>
</gene>
<proteinExistence type="predicted"/>
<organism evidence="1 2">
    <name type="scientific">Clonostachys rosea f. rosea IK726</name>
    <dbReference type="NCBI Taxonomy" id="1349383"/>
    <lineage>
        <taxon>Eukaryota</taxon>
        <taxon>Fungi</taxon>
        <taxon>Dikarya</taxon>
        <taxon>Ascomycota</taxon>
        <taxon>Pezizomycotina</taxon>
        <taxon>Sordariomycetes</taxon>
        <taxon>Hypocreomycetidae</taxon>
        <taxon>Hypocreales</taxon>
        <taxon>Bionectriaceae</taxon>
        <taxon>Clonostachys</taxon>
    </lineage>
</organism>
<evidence type="ECO:0000313" key="2">
    <source>
        <dbReference type="Proteomes" id="UP000836387"/>
    </source>
</evidence>
<feature type="non-terminal residue" evidence="1">
    <location>
        <position position="1"/>
    </location>
</feature>
<sequence>SPTSPQAKDRIWLCTLLAVFALGESYNVGPPPEIRLGRVSEQDEDNLVDSRRPPGTEFFEQAMSLLKISHEDPTIDQIMALNLITFYSYSLNRKKSAYVYAGMSARLSNVLRLHKPSSSSSLSAVESEHMKRVWWTVYCLDPMFGFWESSHLFSGLTILSLAISVNSRWPGSFEEKPDDQTTYWTAKGVLGEMAQAGNLASKGQLRMLDEVETLHDALSWTDNTAFDLFNFWDTEAWPH</sequence>
<reference evidence="1" key="1">
    <citation type="submission" date="2020-04" db="EMBL/GenBank/DDBJ databases">
        <authorList>
            <person name="Broberg M."/>
        </authorList>
    </citation>
    <scope>NUCLEOTIDE SEQUENCE</scope>
</reference>
<reference evidence="1" key="2">
    <citation type="submission" date="2021-10" db="EMBL/GenBank/DDBJ databases">
        <authorList>
            <person name="Piombo E."/>
        </authorList>
    </citation>
    <scope>NUCLEOTIDE SEQUENCE</scope>
</reference>
<evidence type="ECO:0000313" key="1">
    <source>
        <dbReference type="EMBL" id="CAG9951967.1"/>
    </source>
</evidence>
<accession>A0ACA9UHK2</accession>
<keyword evidence="2" id="KW-1185">Reference proteome</keyword>